<feature type="domain" description="N-acetyltransferase" evidence="1">
    <location>
        <begin position="15"/>
        <end position="163"/>
    </location>
</feature>
<reference evidence="2 3" key="1">
    <citation type="submission" date="2019-06" db="EMBL/GenBank/DDBJ databases">
        <authorList>
            <person name="Li J."/>
        </authorList>
    </citation>
    <scope>NUCLEOTIDE SEQUENCE [LARGE SCALE GENOMIC DNA]</scope>
    <source>
        <strain evidence="2 3">CGMCC 1.8012</strain>
    </source>
</reference>
<protein>
    <submittedName>
        <fullName evidence="2">GNAT family N-acetyltransferase</fullName>
    </submittedName>
</protein>
<dbReference type="PANTHER" id="PTHR43792">
    <property type="entry name" value="GNAT FAMILY, PUTATIVE (AFU_ORTHOLOGUE AFUA_3G00765)-RELATED-RELATED"/>
    <property type="match status" value="1"/>
</dbReference>
<dbReference type="InterPro" id="IPR051531">
    <property type="entry name" value="N-acetyltransferase"/>
</dbReference>
<keyword evidence="3" id="KW-1185">Reference proteome</keyword>
<evidence type="ECO:0000313" key="2">
    <source>
        <dbReference type="EMBL" id="TNH37535.1"/>
    </source>
</evidence>
<dbReference type="SUPFAM" id="SSF55729">
    <property type="entry name" value="Acyl-CoA N-acyltransferases (Nat)"/>
    <property type="match status" value="1"/>
</dbReference>
<dbReference type="Gene3D" id="3.40.630.30">
    <property type="match status" value="1"/>
</dbReference>
<evidence type="ECO:0000259" key="1">
    <source>
        <dbReference type="PROSITE" id="PS51186"/>
    </source>
</evidence>
<dbReference type="PROSITE" id="PS51186">
    <property type="entry name" value="GNAT"/>
    <property type="match status" value="1"/>
</dbReference>
<proteinExistence type="predicted"/>
<dbReference type="CDD" id="cd04301">
    <property type="entry name" value="NAT_SF"/>
    <property type="match status" value="1"/>
</dbReference>
<sequence length="167" mass="19544">MIQTDHLTLRKPCSSDIDDLFEFLGDAEAMAYTHRDATWRDCRKRVLVHEWFRRKDRAAPWVVVNRADGRVIGWGGLYQDPFERGWGYEVGYYFHPDAWGRGFASELVTRALVEADERLKLAEVWAMAHPSNPASKRVLEKAGFVEERYLPDRPRFLLRRPRPLVKA</sequence>
<dbReference type="EMBL" id="VDDC01000077">
    <property type="protein sequence ID" value="TNH37535.1"/>
    <property type="molecule type" value="Genomic_DNA"/>
</dbReference>
<accession>A0A5C4R0N3</accession>
<keyword evidence="2" id="KW-0808">Transferase</keyword>
<dbReference type="PANTHER" id="PTHR43792:SF1">
    <property type="entry name" value="N-ACETYLTRANSFERASE DOMAIN-CONTAINING PROTEIN"/>
    <property type="match status" value="1"/>
</dbReference>
<dbReference type="AlphaFoldDB" id="A0A5C4R0N3"/>
<dbReference type="InterPro" id="IPR016181">
    <property type="entry name" value="Acyl_CoA_acyltransferase"/>
</dbReference>
<organism evidence="2 3">
    <name type="scientific">Paracoccus haeundaensis</name>
    <dbReference type="NCBI Taxonomy" id="225362"/>
    <lineage>
        <taxon>Bacteria</taxon>
        <taxon>Pseudomonadati</taxon>
        <taxon>Pseudomonadota</taxon>
        <taxon>Alphaproteobacteria</taxon>
        <taxon>Rhodobacterales</taxon>
        <taxon>Paracoccaceae</taxon>
        <taxon>Paracoccus</taxon>
    </lineage>
</organism>
<dbReference type="InterPro" id="IPR000182">
    <property type="entry name" value="GNAT_dom"/>
</dbReference>
<dbReference type="GO" id="GO:0016747">
    <property type="term" value="F:acyltransferase activity, transferring groups other than amino-acyl groups"/>
    <property type="evidence" value="ECO:0007669"/>
    <property type="project" value="InterPro"/>
</dbReference>
<evidence type="ECO:0000313" key="3">
    <source>
        <dbReference type="Proteomes" id="UP000304880"/>
    </source>
</evidence>
<dbReference type="Proteomes" id="UP000304880">
    <property type="component" value="Unassembled WGS sequence"/>
</dbReference>
<dbReference type="Pfam" id="PF13302">
    <property type="entry name" value="Acetyltransf_3"/>
    <property type="match status" value="1"/>
</dbReference>
<comment type="caution">
    <text evidence="2">The sequence shown here is derived from an EMBL/GenBank/DDBJ whole genome shotgun (WGS) entry which is preliminary data.</text>
</comment>
<name>A0A5C4R0N3_9RHOB</name>
<gene>
    <name evidence="2" type="ORF">FHD67_19815</name>
</gene>
<dbReference type="RefSeq" id="WP_139599807.1">
    <property type="nucleotide sequence ID" value="NZ_VDDC01000077.1"/>
</dbReference>